<reference evidence="2 3" key="1">
    <citation type="submission" date="2024-02" db="EMBL/GenBank/DDBJ databases">
        <title>Draft genome sequence of Collimonas sp. strain H4R21, an effective mineral-weathering bacterial strain isolated from the beech rhizosphere.</title>
        <authorList>
            <person name="Morin E."/>
            <person name="Uroz S."/>
            <person name="Leveau J.H.J."/>
            <person name="Kumar R."/>
            <person name="Rey M.W."/>
            <person name="Pham J."/>
        </authorList>
    </citation>
    <scope>NUCLEOTIDE SEQUENCE [LARGE SCALE GENOMIC DNA]</scope>
    <source>
        <strain evidence="2 3">H4R21</strain>
    </source>
</reference>
<keyword evidence="1" id="KW-0472">Membrane</keyword>
<protein>
    <submittedName>
        <fullName evidence="2">Holin</fullName>
    </submittedName>
</protein>
<evidence type="ECO:0000313" key="2">
    <source>
        <dbReference type="EMBL" id="MEM4990727.1"/>
    </source>
</evidence>
<keyword evidence="1" id="KW-0812">Transmembrane</keyword>
<sequence>MAEPTSTLAAVWLAITKYLLPLLPGAVGSAVALKFLGEGLNWWQKLSSFAAGLACAVYIAPVMIDWFAITGARTHSGIEFLVGLFALATAREVFKEINEADIIGTLKRRYLGAKNDPTN</sequence>
<dbReference type="EMBL" id="JBANDC010000030">
    <property type="protein sequence ID" value="MEM4990727.1"/>
    <property type="molecule type" value="Genomic_DNA"/>
</dbReference>
<keyword evidence="3" id="KW-1185">Reference proteome</keyword>
<evidence type="ECO:0000313" key="3">
    <source>
        <dbReference type="Proteomes" id="UP001495910"/>
    </source>
</evidence>
<accession>A0ABU9Q3F7</accession>
<evidence type="ECO:0000256" key="1">
    <source>
        <dbReference type="SAM" id="Phobius"/>
    </source>
</evidence>
<gene>
    <name evidence="2" type="ORF">V8G57_25290</name>
</gene>
<proteinExistence type="predicted"/>
<name>A0ABU9Q3F7_9BURK</name>
<comment type="caution">
    <text evidence="2">The sequence shown here is derived from an EMBL/GenBank/DDBJ whole genome shotgun (WGS) entry which is preliminary data.</text>
</comment>
<keyword evidence="1" id="KW-1133">Transmembrane helix</keyword>
<organism evidence="2 3">
    <name type="scientific">Collimonas rhizosphaerae</name>
    <dbReference type="NCBI Taxonomy" id="3126357"/>
    <lineage>
        <taxon>Bacteria</taxon>
        <taxon>Pseudomonadati</taxon>
        <taxon>Pseudomonadota</taxon>
        <taxon>Betaproteobacteria</taxon>
        <taxon>Burkholderiales</taxon>
        <taxon>Oxalobacteraceae</taxon>
        <taxon>Collimonas</taxon>
    </lineage>
</organism>
<dbReference type="Proteomes" id="UP001495910">
    <property type="component" value="Unassembled WGS sequence"/>
</dbReference>
<dbReference type="RefSeq" id="WP_342831747.1">
    <property type="nucleotide sequence ID" value="NZ_JBANDC010000030.1"/>
</dbReference>
<feature type="transmembrane region" description="Helical" evidence="1">
    <location>
        <begin position="18"/>
        <end position="37"/>
    </location>
</feature>
<feature type="transmembrane region" description="Helical" evidence="1">
    <location>
        <begin position="49"/>
        <end position="69"/>
    </location>
</feature>